<dbReference type="KEGG" id="rtg:NCTC13098_02622"/>
<protein>
    <recommendedName>
        <fullName evidence="1">Glyoxalase-like domain-containing protein</fullName>
    </recommendedName>
</protein>
<evidence type="ECO:0000313" key="2">
    <source>
        <dbReference type="EMBL" id="VDR26281.1"/>
    </source>
</evidence>
<reference evidence="2 3" key="1">
    <citation type="submission" date="2018-12" db="EMBL/GenBank/DDBJ databases">
        <authorList>
            <consortium name="Pathogen Informatics"/>
        </authorList>
    </citation>
    <scope>NUCLEOTIDE SEQUENCE [LARGE SCALE GENOMIC DNA]</scope>
    <source>
        <strain evidence="2 3">NCTC13098</strain>
    </source>
</reference>
<dbReference type="PANTHER" id="PTHR40265">
    <property type="entry name" value="BLL2707 PROTEIN"/>
    <property type="match status" value="1"/>
</dbReference>
<accession>A0A3P8KIU4</accession>
<feature type="domain" description="Glyoxalase-like" evidence="1">
    <location>
        <begin position="5"/>
        <end position="177"/>
    </location>
</feature>
<dbReference type="InterPro" id="IPR029068">
    <property type="entry name" value="Glyas_Bleomycin-R_OHBP_Dase"/>
</dbReference>
<sequence length="256" mass="28206">MSLKLDHLVINSHFALDDSATLFRALGFTLTPRGYHSLGSINHLIVFADHYLELIGLPVQGEPLRRELLDTPPGIDGLVFASDDAAQTEGILQDAGFNVQPVQHFSRHVASGEETGEARFSTVRLMPGSFSAGRVYFCQHHTPEWVWRDEWLQPGRIQGLTVVARDPAATRKNYARLGDTDLLQVTSYAAWQAQYGALLPLADDRESRFACIRISGADAGAIAAAAEQQHFPLQQHHGYLSVAIPALSLVLEFNHD</sequence>
<dbReference type="PANTHER" id="PTHR40265:SF1">
    <property type="entry name" value="GLYOXALASE-LIKE DOMAIN-CONTAINING PROTEIN"/>
    <property type="match status" value="1"/>
</dbReference>
<dbReference type="AlphaFoldDB" id="A0A3P8KIU4"/>
<dbReference type="Proteomes" id="UP000274346">
    <property type="component" value="Chromosome"/>
</dbReference>
<organism evidence="2 3">
    <name type="scientific">Raoultella terrigena</name>
    <name type="common">Klebsiella terrigena</name>
    <dbReference type="NCBI Taxonomy" id="577"/>
    <lineage>
        <taxon>Bacteria</taxon>
        <taxon>Pseudomonadati</taxon>
        <taxon>Pseudomonadota</taxon>
        <taxon>Gammaproteobacteria</taxon>
        <taxon>Enterobacterales</taxon>
        <taxon>Enterobacteriaceae</taxon>
        <taxon>Klebsiella/Raoultella group</taxon>
        <taxon>Raoultella</taxon>
    </lineage>
</organism>
<proteinExistence type="predicted"/>
<dbReference type="SUPFAM" id="SSF54593">
    <property type="entry name" value="Glyoxalase/Bleomycin resistance protein/Dihydroxybiphenyl dioxygenase"/>
    <property type="match status" value="1"/>
</dbReference>
<evidence type="ECO:0000259" key="1">
    <source>
        <dbReference type="Pfam" id="PF13468"/>
    </source>
</evidence>
<gene>
    <name evidence="2" type="ORF">NCTC13098_02622</name>
</gene>
<dbReference type="EMBL" id="LR131271">
    <property type="protein sequence ID" value="VDR26281.1"/>
    <property type="molecule type" value="Genomic_DNA"/>
</dbReference>
<dbReference type="Gene3D" id="3.10.180.10">
    <property type="entry name" value="2,3-Dihydroxybiphenyl 1,2-Dioxygenase, domain 1"/>
    <property type="match status" value="1"/>
</dbReference>
<evidence type="ECO:0000313" key="3">
    <source>
        <dbReference type="Proteomes" id="UP000274346"/>
    </source>
</evidence>
<dbReference type="InterPro" id="IPR025870">
    <property type="entry name" value="Glyoxalase-like_dom"/>
</dbReference>
<name>A0A3P8KIU4_RAOTE</name>
<dbReference type="Pfam" id="PF13468">
    <property type="entry name" value="Glyoxalase_3"/>
    <property type="match status" value="1"/>
</dbReference>